<sequence length="569" mass="66858">MECGKNFLTNVEKRKAILKQQYESKQRLLWSKLILSEEHIQNFKKQRKNEQKVKIAKNKEKLDKTRLRIIELKDLAFYRILELRNKIKNRDRKTVENIEKFKLSTLAKKQVKELNQYRAKYENQIRTMEINKSLVERCVENKQSMEEEEVIDEIVLVNEGIETETESSDNCGYNPNSKSVNMNLTFIQRIENLRINSTKCVQDAAFWNKTAPLWNKMTICLQTNITEPSTACESELSVPKAYAEEKARRYLFDLTDDNRSPSLMQQIMMNDVDYNLSDATMFEMIALAKSLSEPGASAFDIINLIRRVTEYEADVRNNVSYFVTSLAERAVFEFTKKKIAEKIFVDMRKTIDRLQHVNERDVIPTKLIKSKKISEVTSFIFEMISNDEVYSRFDKPFDDEPRYVAQISETAEDRFKKFQKENYPDTKMSTIRFPIKGRVELNEKVDNLVRLFLEHAHQKTAHFVSTSKSNEYEERVKAVLPSSGQAKGHLMLHLVYRICRKISKLVFGMFATEEKVMHNFEMTVDAYVLLVANRTSRVNYNTKVYKRCKIVDVDDFNKLYDEALKSFHN</sequence>
<proteinExistence type="predicted"/>
<evidence type="ECO:0000313" key="2">
    <source>
        <dbReference type="Proteomes" id="UP001160148"/>
    </source>
</evidence>
<protein>
    <submittedName>
        <fullName evidence="1">Uncharacterized protein</fullName>
    </submittedName>
</protein>
<comment type="caution">
    <text evidence="1">The sequence shown here is derived from an EMBL/GenBank/DDBJ whole genome shotgun (WGS) entry which is preliminary data.</text>
</comment>
<organism evidence="1 2">
    <name type="scientific">Macrosiphum euphorbiae</name>
    <name type="common">potato aphid</name>
    <dbReference type="NCBI Taxonomy" id="13131"/>
    <lineage>
        <taxon>Eukaryota</taxon>
        <taxon>Metazoa</taxon>
        <taxon>Ecdysozoa</taxon>
        <taxon>Arthropoda</taxon>
        <taxon>Hexapoda</taxon>
        <taxon>Insecta</taxon>
        <taxon>Pterygota</taxon>
        <taxon>Neoptera</taxon>
        <taxon>Paraneoptera</taxon>
        <taxon>Hemiptera</taxon>
        <taxon>Sternorrhyncha</taxon>
        <taxon>Aphidomorpha</taxon>
        <taxon>Aphidoidea</taxon>
        <taxon>Aphididae</taxon>
        <taxon>Macrosiphini</taxon>
        <taxon>Macrosiphum</taxon>
    </lineage>
</organism>
<gene>
    <name evidence="1" type="ORF">MEUPH1_LOCUS28534</name>
</gene>
<reference evidence="1 2" key="1">
    <citation type="submission" date="2023-01" db="EMBL/GenBank/DDBJ databases">
        <authorList>
            <person name="Whitehead M."/>
        </authorList>
    </citation>
    <scope>NUCLEOTIDE SEQUENCE [LARGE SCALE GENOMIC DNA]</scope>
</reference>
<accession>A0AAV0Y4B2</accession>
<name>A0AAV0Y4B2_9HEMI</name>
<evidence type="ECO:0000313" key="1">
    <source>
        <dbReference type="EMBL" id="CAI6374972.1"/>
    </source>
</evidence>
<dbReference type="AlphaFoldDB" id="A0AAV0Y4B2"/>
<keyword evidence="2" id="KW-1185">Reference proteome</keyword>
<dbReference type="EMBL" id="CARXXK010001250">
    <property type="protein sequence ID" value="CAI6374972.1"/>
    <property type="molecule type" value="Genomic_DNA"/>
</dbReference>
<dbReference type="Proteomes" id="UP001160148">
    <property type="component" value="Unassembled WGS sequence"/>
</dbReference>